<reference evidence="1 2" key="1">
    <citation type="submission" date="2019-03" db="EMBL/GenBank/DDBJ databases">
        <title>First draft genome of Liparis tanakae, snailfish: a comprehensive survey of snailfish specific genes.</title>
        <authorList>
            <person name="Kim W."/>
            <person name="Song I."/>
            <person name="Jeong J.-H."/>
            <person name="Kim D."/>
            <person name="Kim S."/>
            <person name="Ryu S."/>
            <person name="Song J.Y."/>
            <person name="Lee S.K."/>
        </authorList>
    </citation>
    <scope>NUCLEOTIDE SEQUENCE [LARGE SCALE GENOMIC DNA]</scope>
    <source>
        <tissue evidence="1">Muscle</tissue>
    </source>
</reference>
<dbReference type="AlphaFoldDB" id="A0A4Z2E192"/>
<sequence length="168" mass="19056">MYYFKLIIEESAIANITTRLKPFVNSTDLEVNDVKMTTICEKVSTGAECRCLSDSRWSDAVCQETDGKCCGDSNCTFTNKPARMVGSVIADFEMTFAHKVDQEQLMNKTELLSAALLGSVDLETTGQRDTPASSWMYTHRTIMVLKWFFRRLCGSTKKHHLLKNLFFV</sequence>
<dbReference type="EMBL" id="SRLO01022043">
    <property type="protein sequence ID" value="TNN22531.1"/>
    <property type="molecule type" value="Genomic_DNA"/>
</dbReference>
<organism evidence="1 2">
    <name type="scientific">Liparis tanakae</name>
    <name type="common">Tanaka's snailfish</name>
    <dbReference type="NCBI Taxonomy" id="230148"/>
    <lineage>
        <taxon>Eukaryota</taxon>
        <taxon>Metazoa</taxon>
        <taxon>Chordata</taxon>
        <taxon>Craniata</taxon>
        <taxon>Vertebrata</taxon>
        <taxon>Euteleostomi</taxon>
        <taxon>Actinopterygii</taxon>
        <taxon>Neopterygii</taxon>
        <taxon>Teleostei</taxon>
        <taxon>Neoteleostei</taxon>
        <taxon>Acanthomorphata</taxon>
        <taxon>Eupercaria</taxon>
        <taxon>Perciformes</taxon>
        <taxon>Cottioidei</taxon>
        <taxon>Cottales</taxon>
        <taxon>Liparidae</taxon>
        <taxon>Liparis</taxon>
    </lineage>
</organism>
<protein>
    <submittedName>
        <fullName evidence="1">Uncharacterized protein</fullName>
    </submittedName>
</protein>
<gene>
    <name evidence="1" type="ORF">EYF80_067355</name>
</gene>
<keyword evidence="2" id="KW-1185">Reference proteome</keyword>
<accession>A0A4Z2E192</accession>
<proteinExistence type="predicted"/>
<evidence type="ECO:0000313" key="1">
    <source>
        <dbReference type="EMBL" id="TNN22531.1"/>
    </source>
</evidence>
<dbReference type="Proteomes" id="UP000314294">
    <property type="component" value="Unassembled WGS sequence"/>
</dbReference>
<dbReference type="OrthoDB" id="10040049at2759"/>
<evidence type="ECO:0000313" key="2">
    <source>
        <dbReference type="Proteomes" id="UP000314294"/>
    </source>
</evidence>
<comment type="caution">
    <text evidence="1">The sequence shown here is derived from an EMBL/GenBank/DDBJ whole genome shotgun (WGS) entry which is preliminary data.</text>
</comment>
<name>A0A4Z2E192_9TELE</name>